<keyword evidence="4 8" id="KW-0479">Metal-binding</keyword>
<dbReference type="PANTHER" id="PTHR47953:SF1">
    <property type="entry name" value="CYTOCHROME P450 71A9"/>
    <property type="match status" value="1"/>
</dbReference>
<keyword evidence="7" id="KW-0503">Monooxygenase</keyword>
<accession>A0A835V860</accession>
<evidence type="ECO:0000256" key="2">
    <source>
        <dbReference type="ARBA" id="ARBA00010617"/>
    </source>
</evidence>
<evidence type="ECO:0000256" key="4">
    <source>
        <dbReference type="ARBA" id="ARBA00022723"/>
    </source>
</evidence>
<dbReference type="FunFam" id="1.10.630.10:FF:000126">
    <property type="entry name" value="Predicted protein"/>
    <property type="match status" value="1"/>
</dbReference>
<feature type="binding site" description="axial binding residue" evidence="8">
    <location>
        <position position="143"/>
    </location>
    <ligand>
        <name>heme</name>
        <dbReference type="ChEBI" id="CHEBI:30413"/>
    </ligand>
    <ligandPart>
        <name>Fe</name>
        <dbReference type="ChEBI" id="CHEBI:18248"/>
    </ligandPart>
</feature>
<dbReference type="PRINTS" id="PR00385">
    <property type="entry name" value="P450"/>
</dbReference>
<comment type="cofactor">
    <cofactor evidence="1 8">
        <name>heme</name>
        <dbReference type="ChEBI" id="CHEBI:30413"/>
    </cofactor>
</comment>
<organism evidence="9 10">
    <name type="scientific">Vanilla planifolia</name>
    <name type="common">Vanilla</name>
    <dbReference type="NCBI Taxonomy" id="51239"/>
    <lineage>
        <taxon>Eukaryota</taxon>
        <taxon>Viridiplantae</taxon>
        <taxon>Streptophyta</taxon>
        <taxon>Embryophyta</taxon>
        <taxon>Tracheophyta</taxon>
        <taxon>Spermatophyta</taxon>
        <taxon>Magnoliopsida</taxon>
        <taxon>Liliopsida</taxon>
        <taxon>Asparagales</taxon>
        <taxon>Orchidaceae</taxon>
        <taxon>Vanilloideae</taxon>
        <taxon>Vanilleae</taxon>
        <taxon>Vanilla</taxon>
    </lineage>
</organism>
<dbReference type="EMBL" id="JADCNL010000003">
    <property type="protein sequence ID" value="KAG0488078.1"/>
    <property type="molecule type" value="Genomic_DNA"/>
</dbReference>
<evidence type="ECO:0000256" key="8">
    <source>
        <dbReference type="PIRSR" id="PIRSR602401-1"/>
    </source>
</evidence>
<protein>
    <recommendedName>
        <fullName evidence="11">Cytochrome P450</fullName>
    </recommendedName>
</protein>
<keyword evidence="5" id="KW-0560">Oxidoreductase</keyword>
<keyword evidence="3 8" id="KW-0349">Heme</keyword>
<keyword evidence="6 8" id="KW-0408">Iron</keyword>
<dbReference type="Pfam" id="PF00067">
    <property type="entry name" value="p450"/>
    <property type="match status" value="1"/>
</dbReference>
<sequence>MIAAGTDTSFAVLDWTMAEPIRNPSQMRKTQAEIKEIAKGEATVREEHLSKMQYLKVVIMESLRLHPPVPLLLPRECIQDCRINGYEIPKTTRVLINAWAIGRDPESWESSEEFKPEKFLNCSIDYKGNHFEFIPFGSGRMICPGKQFATTATELKLANLLFFNWKLPYGYKIEDLDMTENEGITCCRKKSLQLMPSFVEAKMTFWLYYI</sequence>
<evidence type="ECO:0000256" key="7">
    <source>
        <dbReference type="ARBA" id="ARBA00023033"/>
    </source>
</evidence>
<keyword evidence="10" id="KW-1185">Reference proteome</keyword>
<evidence type="ECO:0000313" key="9">
    <source>
        <dbReference type="EMBL" id="KAG0488078.1"/>
    </source>
</evidence>
<evidence type="ECO:0000256" key="1">
    <source>
        <dbReference type="ARBA" id="ARBA00001971"/>
    </source>
</evidence>
<dbReference type="PRINTS" id="PR00463">
    <property type="entry name" value="EP450I"/>
</dbReference>
<evidence type="ECO:0000256" key="5">
    <source>
        <dbReference type="ARBA" id="ARBA00023002"/>
    </source>
</evidence>
<dbReference type="GO" id="GO:0005506">
    <property type="term" value="F:iron ion binding"/>
    <property type="evidence" value="ECO:0007669"/>
    <property type="project" value="InterPro"/>
</dbReference>
<dbReference type="InterPro" id="IPR052306">
    <property type="entry name" value="CYP450_71D"/>
</dbReference>
<dbReference type="PANTHER" id="PTHR47953">
    <property type="entry name" value="OS08G0105600 PROTEIN"/>
    <property type="match status" value="1"/>
</dbReference>
<dbReference type="InterPro" id="IPR036396">
    <property type="entry name" value="Cyt_P450_sf"/>
</dbReference>
<dbReference type="Gene3D" id="1.10.630.10">
    <property type="entry name" value="Cytochrome P450"/>
    <property type="match status" value="1"/>
</dbReference>
<dbReference type="Proteomes" id="UP000636800">
    <property type="component" value="Chromosome 3"/>
</dbReference>
<dbReference type="GO" id="GO:0004497">
    <property type="term" value="F:monooxygenase activity"/>
    <property type="evidence" value="ECO:0007669"/>
    <property type="project" value="UniProtKB-KW"/>
</dbReference>
<name>A0A835V860_VANPL</name>
<dbReference type="GO" id="GO:0016705">
    <property type="term" value="F:oxidoreductase activity, acting on paired donors, with incorporation or reduction of molecular oxygen"/>
    <property type="evidence" value="ECO:0007669"/>
    <property type="project" value="InterPro"/>
</dbReference>
<reference evidence="9 10" key="1">
    <citation type="journal article" date="2020" name="Nat. Food">
        <title>A phased Vanilla planifolia genome enables genetic improvement of flavour and production.</title>
        <authorList>
            <person name="Hasing T."/>
            <person name="Tang H."/>
            <person name="Brym M."/>
            <person name="Khazi F."/>
            <person name="Huang T."/>
            <person name="Chambers A.H."/>
        </authorList>
    </citation>
    <scope>NUCLEOTIDE SEQUENCE [LARGE SCALE GENOMIC DNA]</scope>
    <source>
        <tissue evidence="9">Leaf</tissue>
    </source>
</reference>
<dbReference type="InterPro" id="IPR001128">
    <property type="entry name" value="Cyt_P450"/>
</dbReference>
<evidence type="ECO:0008006" key="11">
    <source>
        <dbReference type="Google" id="ProtNLM"/>
    </source>
</evidence>
<gene>
    <name evidence="9" type="ORF">HPP92_006889</name>
</gene>
<evidence type="ECO:0000313" key="10">
    <source>
        <dbReference type="Proteomes" id="UP000636800"/>
    </source>
</evidence>
<dbReference type="OrthoDB" id="749289at2759"/>
<comment type="similarity">
    <text evidence="2">Belongs to the cytochrome P450 family.</text>
</comment>
<comment type="caution">
    <text evidence="9">The sequence shown here is derived from an EMBL/GenBank/DDBJ whole genome shotgun (WGS) entry which is preliminary data.</text>
</comment>
<proteinExistence type="inferred from homology"/>
<dbReference type="GO" id="GO:0020037">
    <property type="term" value="F:heme binding"/>
    <property type="evidence" value="ECO:0007669"/>
    <property type="project" value="InterPro"/>
</dbReference>
<dbReference type="InterPro" id="IPR002401">
    <property type="entry name" value="Cyt_P450_E_grp-I"/>
</dbReference>
<evidence type="ECO:0000256" key="3">
    <source>
        <dbReference type="ARBA" id="ARBA00022617"/>
    </source>
</evidence>
<dbReference type="AlphaFoldDB" id="A0A835V860"/>
<evidence type="ECO:0000256" key="6">
    <source>
        <dbReference type="ARBA" id="ARBA00023004"/>
    </source>
</evidence>
<dbReference type="SUPFAM" id="SSF48264">
    <property type="entry name" value="Cytochrome P450"/>
    <property type="match status" value="1"/>
</dbReference>